<evidence type="ECO:0000313" key="4">
    <source>
        <dbReference type="Proteomes" id="UP001597287"/>
    </source>
</evidence>
<dbReference type="PANTHER" id="PTHR30204:SF92">
    <property type="entry name" value="HTH-TYPE TRANSCRIPTIONAL REGULATOR ZNTR"/>
    <property type="match status" value="1"/>
</dbReference>
<dbReference type="Pfam" id="PF13411">
    <property type="entry name" value="MerR_1"/>
    <property type="match status" value="1"/>
</dbReference>
<dbReference type="Gene3D" id="1.10.1660.10">
    <property type="match status" value="1"/>
</dbReference>
<accession>A0ABW5EV59</accession>
<dbReference type="SUPFAM" id="SSF46955">
    <property type="entry name" value="Putative DNA-binding domain"/>
    <property type="match status" value="1"/>
</dbReference>
<dbReference type="EMBL" id="JBHUIG010000019">
    <property type="protein sequence ID" value="MFD2320577.1"/>
    <property type="molecule type" value="Genomic_DNA"/>
</dbReference>
<dbReference type="CDD" id="cd04784">
    <property type="entry name" value="HTH_CadR-PbrR"/>
    <property type="match status" value="1"/>
</dbReference>
<evidence type="ECO:0000256" key="1">
    <source>
        <dbReference type="ARBA" id="ARBA00023125"/>
    </source>
</evidence>
<evidence type="ECO:0000313" key="3">
    <source>
        <dbReference type="EMBL" id="MFD2320577.1"/>
    </source>
</evidence>
<dbReference type="InterPro" id="IPR000551">
    <property type="entry name" value="MerR-type_HTH_dom"/>
</dbReference>
<dbReference type="Proteomes" id="UP001597287">
    <property type="component" value="Unassembled WGS sequence"/>
</dbReference>
<dbReference type="InterPro" id="IPR011791">
    <property type="entry name" value="CadR-PbrR"/>
</dbReference>
<organism evidence="3 4">
    <name type="scientific">Delftia deserti</name>
    <dbReference type="NCBI Taxonomy" id="1651218"/>
    <lineage>
        <taxon>Bacteria</taxon>
        <taxon>Pseudomonadati</taxon>
        <taxon>Pseudomonadota</taxon>
        <taxon>Betaproteobacteria</taxon>
        <taxon>Burkholderiales</taxon>
        <taxon>Comamonadaceae</taxon>
        <taxon>Delftia</taxon>
    </lineage>
</organism>
<dbReference type="SMART" id="SM00422">
    <property type="entry name" value="HTH_MERR"/>
    <property type="match status" value="1"/>
</dbReference>
<keyword evidence="1" id="KW-0238">DNA-binding</keyword>
<gene>
    <name evidence="3" type="primary">cadR</name>
    <name evidence="3" type="ORF">ACFSPV_17895</name>
</gene>
<reference evidence="4" key="1">
    <citation type="journal article" date="2019" name="Int. J. Syst. Evol. Microbiol.">
        <title>The Global Catalogue of Microorganisms (GCM) 10K type strain sequencing project: providing services to taxonomists for standard genome sequencing and annotation.</title>
        <authorList>
            <consortium name="The Broad Institute Genomics Platform"/>
            <consortium name="The Broad Institute Genome Sequencing Center for Infectious Disease"/>
            <person name="Wu L."/>
            <person name="Ma J."/>
        </authorList>
    </citation>
    <scope>NUCLEOTIDE SEQUENCE [LARGE SCALE GENOMIC DNA]</scope>
    <source>
        <strain evidence="4">CCUG 62793</strain>
    </source>
</reference>
<dbReference type="PRINTS" id="PR00040">
    <property type="entry name" value="HTHMERR"/>
</dbReference>
<dbReference type="InterPro" id="IPR009061">
    <property type="entry name" value="DNA-bd_dom_put_sf"/>
</dbReference>
<dbReference type="RefSeq" id="WP_380106196.1">
    <property type="nucleotide sequence ID" value="NZ_JBHSIH010000001.1"/>
</dbReference>
<feature type="domain" description="HTH merR-type" evidence="2">
    <location>
        <begin position="1"/>
        <end position="69"/>
    </location>
</feature>
<dbReference type="PANTHER" id="PTHR30204">
    <property type="entry name" value="REDOX-CYCLING DRUG-SENSING TRANSCRIPTIONAL ACTIVATOR SOXR"/>
    <property type="match status" value="1"/>
</dbReference>
<protein>
    <submittedName>
        <fullName evidence="3">Cd(II)/Pb(II)-responsive transcriptional regulator</fullName>
    </submittedName>
</protein>
<comment type="caution">
    <text evidence="3">The sequence shown here is derived from an EMBL/GenBank/DDBJ whole genome shotgun (WGS) entry which is preliminary data.</text>
</comment>
<dbReference type="PROSITE" id="PS50937">
    <property type="entry name" value="HTH_MERR_2"/>
    <property type="match status" value="1"/>
</dbReference>
<keyword evidence="4" id="KW-1185">Reference proteome</keyword>
<dbReference type="InterPro" id="IPR047057">
    <property type="entry name" value="MerR_fam"/>
</dbReference>
<evidence type="ECO:0000259" key="2">
    <source>
        <dbReference type="PROSITE" id="PS50937"/>
    </source>
</evidence>
<name>A0ABW5EV59_9BURK</name>
<sequence>MKIGELAAKAECDVQTVRFYEREGLLEAPTRESSNHRLYADRHLERLRFIRHCRSLDIPLPEIRQLLDFAAAPSEACAQVDALLDKHIAHVRRRLKALRDLDRQLMALRARCDGDTSHDCAILASFMDVSGVCGSKDECCKPVLSATSA</sequence>
<dbReference type="NCBIfam" id="TIGR02047">
    <property type="entry name" value="CadR-PbrR"/>
    <property type="match status" value="1"/>
</dbReference>
<proteinExistence type="predicted"/>